<proteinExistence type="predicted"/>
<evidence type="ECO:0000256" key="1">
    <source>
        <dbReference type="SAM" id="MobiDB-lite"/>
    </source>
</evidence>
<evidence type="ECO:0000313" key="3">
    <source>
        <dbReference type="WBParaSite" id="ACAC_0001378101-mRNA-1"/>
    </source>
</evidence>
<reference evidence="3" key="2">
    <citation type="submission" date="2017-02" db="UniProtKB">
        <authorList>
            <consortium name="WormBaseParasite"/>
        </authorList>
    </citation>
    <scope>IDENTIFICATION</scope>
</reference>
<accession>A0A0K0DPU2</accession>
<keyword evidence="2" id="KW-1185">Reference proteome</keyword>
<dbReference type="Proteomes" id="UP000035642">
    <property type="component" value="Unassembled WGS sequence"/>
</dbReference>
<evidence type="ECO:0000313" key="2">
    <source>
        <dbReference type="Proteomes" id="UP000035642"/>
    </source>
</evidence>
<sequence length="361" mass="40119">MTLKPRKIISTPLLRPPVSLKNHSIRFTNDTDTLTDVAVPYKNRQTSKRRINVHEGKSFSEQFGSVGATTVLPLVKQSFREDLRSFLQSTSDEIYEDVLQNQQEALFGNNNAVAPETDFDDLSIFERTQHNTDKIPIPSVFDPAHPHPVSRVDSTATREDVSLSLPSGDPLDAPILLRPLTNDVVELGRLHREQVRQKVVDDTSESFAVDKNEIIKEKPIDAFISRTTHFADSIPIRIVDEWSTMTYASSSTPIPSELKTITMQVDEAATIIPTLENTPWTAPPSENSFRSDTIPLAQNVAIDGPLIVVNKVDGSTSSIQNNESNWEVRLRSSSLVAAIIPHLTAADMFDLTQISQSLGRL</sequence>
<name>A0A0K0DPU2_ANGCA</name>
<dbReference type="AlphaFoldDB" id="A0A0K0DPU2"/>
<organism evidence="2 3">
    <name type="scientific">Angiostrongylus cantonensis</name>
    <name type="common">Rat lungworm</name>
    <dbReference type="NCBI Taxonomy" id="6313"/>
    <lineage>
        <taxon>Eukaryota</taxon>
        <taxon>Metazoa</taxon>
        <taxon>Ecdysozoa</taxon>
        <taxon>Nematoda</taxon>
        <taxon>Chromadorea</taxon>
        <taxon>Rhabditida</taxon>
        <taxon>Rhabditina</taxon>
        <taxon>Rhabditomorpha</taxon>
        <taxon>Strongyloidea</taxon>
        <taxon>Metastrongylidae</taxon>
        <taxon>Angiostrongylus</taxon>
    </lineage>
</organism>
<feature type="region of interest" description="Disordered" evidence="1">
    <location>
        <begin position="135"/>
        <end position="164"/>
    </location>
</feature>
<dbReference type="WBParaSite" id="ACAC_0001378101-mRNA-1">
    <property type="protein sequence ID" value="ACAC_0001378101-mRNA-1"/>
    <property type="gene ID" value="ACAC_0001378101"/>
</dbReference>
<protein>
    <submittedName>
        <fullName evidence="3">F-box domain-containing protein</fullName>
    </submittedName>
</protein>
<reference evidence="2" key="1">
    <citation type="submission" date="2012-09" db="EMBL/GenBank/DDBJ databases">
        <authorList>
            <person name="Martin A.A."/>
        </authorList>
    </citation>
    <scope>NUCLEOTIDE SEQUENCE</scope>
</reference>